<protein>
    <submittedName>
        <fullName evidence="2">Uncharacterized protein</fullName>
    </submittedName>
</protein>
<evidence type="ECO:0000256" key="1">
    <source>
        <dbReference type="SAM" id="MobiDB-lite"/>
    </source>
</evidence>
<feature type="region of interest" description="Disordered" evidence="1">
    <location>
        <begin position="1"/>
        <end position="36"/>
    </location>
</feature>
<accession>A0AAW1P125</accession>
<comment type="caution">
    <text evidence="2">The sequence shown here is derived from an EMBL/GenBank/DDBJ whole genome shotgun (WGS) entry which is preliminary data.</text>
</comment>
<evidence type="ECO:0000313" key="3">
    <source>
        <dbReference type="Proteomes" id="UP001465755"/>
    </source>
</evidence>
<dbReference type="Gene3D" id="1.20.272.10">
    <property type="match status" value="1"/>
</dbReference>
<dbReference type="AlphaFoldDB" id="A0AAW1P125"/>
<feature type="region of interest" description="Disordered" evidence="1">
    <location>
        <begin position="261"/>
        <end position="283"/>
    </location>
</feature>
<keyword evidence="3" id="KW-1185">Reference proteome</keyword>
<organism evidence="2 3">
    <name type="scientific">Symbiochloris irregularis</name>
    <dbReference type="NCBI Taxonomy" id="706552"/>
    <lineage>
        <taxon>Eukaryota</taxon>
        <taxon>Viridiplantae</taxon>
        <taxon>Chlorophyta</taxon>
        <taxon>core chlorophytes</taxon>
        <taxon>Trebouxiophyceae</taxon>
        <taxon>Trebouxiales</taxon>
        <taxon>Trebouxiaceae</taxon>
        <taxon>Symbiochloris</taxon>
    </lineage>
</organism>
<dbReference type="EMBL" id="JALJOQ010000082">
    <property type="protein sequence ID" value="KAK9800311.1"/>
    <property type="molecule type" value="Genomic_DNA"/>
</dbReference>
<sequence>MDAGKAPSTSKLSAFDVLRASSRQRPNKRASSANLEASLAQQQDATFELCPVSQVSGTALGLAAGGKVTMRLITSEPPAAGGAVTWGNTDLQSNVGGRTFKGSPSLLKSALQKNVRLGRAGSAVRCALQLLKDNAGELLRRLSIICLEDAVLHPQLPLIVWLMAAHAKGYELGWHHADACLAIVSELASVSKRDCWPSCDSSASDERQKGPLSTDGQGPCNDAESILVTAISIRAVFGGMAGDVAMLKSFAEVWQRRFAGRAEPPPRSVSNAEDRQPPAAVEDPAAADGQWLLYLQQLYTSLQCDPGPKAMWRHRSSTNHKQELGGTERCQPESPQLSRLWAVAAPAAEQWSAAFIRSRFT</sequence>
<name>A0AAW1P125_9CHLO</name>
<reference evidence="2 3" key="1">
    <citation type="journal article" date="2024" name="Nat. Commun.">
        <title>Phylogenomics reveals the evolutionary origins of lichenization in chlorophyte algae.</title>
        <authorList>
            <person name="Puginier C."/>
            <person name="Libourel C."/>
            <person name="Otte J."/>
            <person name="Skaloud P."/>
            <person name="Haon M."/>
            <person name="Grisel S."/>
            <person name="Petersen M."/>
            <person name="Berrin J.G."/>
            <person name="Delaux P.M."/>
            <person name="Dal Grande F."/>
            <person name="Keller J."/>
        </authorList>
    </citation>
    <scope>NUCLEOTIDE SEQUENCE [LARGE SCALE GENOMIC DNA]</scope>
    <source>
        <strain evidence="2 3">SAG 2036</strain>
    </source>
</reference>
<gene>
    <name evidence="2" type="ORF">WJX73_000054</name>
</gene>
<proteinExistence type="predicted"/>
<dbReference type="Proteomes" id="UP001465755">
    <property type="component" value="Unassembled WGS sequence"/>
</dbReference>
<feature type="compositionally biased region" description="Polar residues" evidence="1">
    <location>
        <begin position="21"/>
        <end position="36"/>
    </location>
</feature>
<evidence type="ECO:0000313" key="2">
    <source>
        <dbReference type="EMBL" id="KAK9800311.1"/>
    </source>
</evidence>